<reference evidence="2 3" key="1">
    <citation type="submission" date="2016-11" db="EMBL/GenBank/DDBJ databases">
        <authorList>
            <person name="Jaros S."/>
            <person name="Januszkiewicz K."/>
            <person name="Wedrychowicz H."/>
        </authorList>
    </citation>
    <scope>NUCLEOTIDE SEQUENCE [LARGE SCALE GENOMIC DNA]</scope>
    <source>
        <strain evidence="2 3">DSM 15929</strain>
    </source>
</reference>
<keyword evidence="1" id="KW-1133">Transmembrane helix</keyword>
<dbReference type="STRING" id="1121322.SAMN02745136_01838"/>
<feature type="transmembrane region" description="Helical" evidence="1">
    <location>
        <begin position="9"/>
        <end position="30"/>
    </location>
</feature>
<dbReference type="Pfam" id="PF11391">
    <property type="entry name" value="DUF2798"/>
    <property type="match status" value="1"/>
</dbReference>
<protein>
    <recommendedName>
        <fullName evidence="4">DUF2798 domain-containing protein</fullName>
    </recommendedName>
</protein>
<dbReference type="InterPro" id="IPR021529">
    <property type="entry name" value="DUF2798"/>
</dbReference>
<keyword evidence="1" id="KW-0812">Transmembrane</keyword>
<dbReference type="Proteomes" id="UP000184386">
    <property type="component" value="Unassembled WGS sequence"/>
</dbReference>
<evidence type="ECO:0008006" key="4">
    <source>
        <dbReference type="Google" id="ProtNLM"/>
    </source>
</evidence>
<feature type="transmembrane region" description="Helical" evidence="1">
    <location>
        <begin position="85"/>
        <end position="108"/>
    </location>
</feature>
<proteinExistence type="predicted"/>
<evidence type="ECO:0000313" key="3">
    <source>
        <dbReference type="Proteomes" id="UP000184386"/>
    </source>
</evidence>
<dbReference type="OrthoDB" id="7062363at2"/>
<evidence type="ECO:0000256" key="1">
    <source>
        <dbReference type="SAM" id="Phobius"/>
    </source>
</evidence>
<dbReference type="EMBL" id="FRAC01000009">
    <property type="protein sequence ID" value="SHK14300.1"/>
    <property type="molecule type" value="Genomic_DNA"/>
</dbReference>
<evidence type="ECO:0000313" key="2">
    <source>
        <dbReference type="EMBL" id="SHK14300.1"/>
    </source>
</evidence>
<organism evidence="2 3">
    <name type="scientific">Anaerocolumna jejuensis DSM 15929</name>
    <dbReference type="NCBI Taxonomy" id="1121322"/>
    <lineage>
        <taxon>Bacteria</taxon>
        <taxon>Bacillati</taxon>
        <taxon>Bacillota</taxon>
        <taxon>Clostridia</taxon>
        <taxon>Lachnospirales</taxon>
        <taxon>Lachnospiraceae</taxon>
        <taxon>Anaerocolumna</taxon>
    </lineage>
</organism>
<feature type="transmembrane region" description="Helical" evidence="1">
    <location>
        <begin position="120"/>
        <end position="142"/>
    </location>
</feature>
<accession>A0A1M6Q260</accession>
<keyword evidence="1" id="KW-0472">Membrane</keyword>
<keyword evidence="3" id="KW-1185">Reference proteome</keyword>
<gene>
    <name evidence="2" type="ORF">SAMN02745136_01838</name>
</gene>
<sequence>MPKSKKEGITFSFIMSAIMIYVMAALNFWVREQSISPQAWVHAAITFIPGFIAGIICDLLFCTPISRKITFTVSKREDTEALKVFVMRFSMVILMTICMTLFGCIASGNKGIQILIDACIYFPYNLTIAMPIQMLVVAPLSLKVVKVLYRKESNIPGSTFH</sequence>
<feature type="transmembrane region" description="Helical" evidence="1">
    <location>
        <begin position="42"/>
        <end position="65"/>
    </location>
</feature>
<dbReference type="RefSeq" id="WP_073275021.1">
    <property type="nucleotide sequence ID" value="NZ_FRAC01000009.1"/>
</dbReference>
<name>A0A1M6Q260_9FIRM</name>
<dbReference type="AlphaFoldDB" id="A0A1M6Q260"/>